<protein>
    <submittedName>
        <fullName evidence="1">Uncharacterized protein</fullName>
    </submittedName>
</protein>
<comment type="caution">
    <text evidence="1">The sequence shown here is derived from an EMBL/GenBank/DDBJ whole genome shotgun (WGS) entry which is preliminary data.</text>
</comment>
<dbReference type="EMBL" id="JARJLR010000246">
    <property type="protein sequence ID" value="MDF3843019.1"/>
    <property type="molecule type" value="Genomic_DNA"/>
</dbReference>
<proteinExistence type="predicted"/>
<evidence type="ECO:0000313" key="1">
    <source>
        <dbReference type="EMBL" id="MDF3843019.1"/>
    </source>
</evidence>
<reference evidence="1" key="1">
    <citation type="submission" date="2023-03" db="EMBL/GenBank/DDBJ databases">
        <title>Draft assemblies of triclosan tolerant bacteria isolated from returned activated sludge.</title>
        <authorList>
            <person name="Van Hamelsveld S."/>
        </authorList>
    </citation>
    <scope>NUCLEOTIDE SEQUENCE</scope>
    <source>
        <strain evidence="1">GW210015_S63</strain>
    </source>
</reference>
<dbReference type="AlphaFoldDB" id="A0AAW6P8D6"/>
<evidence type="ECO:0000313" key="2">
    <source>
        <dbReference type="Proteomes" id="UP001220662"/>
    </source>
</evidence>
<name>A0AAW6P8D6_9PSED</name>
<accession>A0AAW6P8D6</accession>
<dbReference type="RefSeq" id="WP_276214872.1">
    <property type="nucleotide sequence ID" value="NZ_JARJLR010000246.1"/>
</dbReference>
<dbReference type="Proteomes" id="UP001220662">
    <property type="component" value="Unassembled WGS sequence"/>
</dbReference>
<sequence length="124" mass="13609">MPVSIDTALSFMGPIRGERRDQGSLFAASPDELVPGEHPVRVIGAYVAQPDAHRLGFSKAQASRIGRPAYDLADPLKLYLQATCSELQPLASRRRHENGLAVQAYNLKPAIQVFGARRLIERMA</sequence>
<organism evidence="1 2">
    <name type="scientific">Pseudomonas citronellolis</name>
    <dbReference type="NCBI Taxonomy" id="53408"/>
    <lineage>
        <taxon>Bacteria</taxon>
        <taxon>Pseudomonadati</taxon>
        <taxon>Pseudomonadota</taxon>
        <taxon>Gammaproteobacteria</taxon>
        <taxon>Pseudomonadales</taxon>
        <taxon>Pseudomonadaceae</taxon>
        <taxon>Pseudomonas</taxon>
    </lineage>
</organism>
<gene>
    <name evidence="1" type="ORF">P3W55_15005</name>
</gene>